<gene>
    <name evidence="1" type="ORF">SAMN05444358_103306</name>
</gene>
<protein>
    <submittedName>
        <fullName evidence="1">Uncharacterized protein</fullName>
    </submittedName>
</protein>
<dbReference type="EMBL" id="FNNP01000003">
    <property type="protein sequence ID" value="SDX18990.1"/>
    <property type="molecule type" value="Genomic_DNA"/>
</dbReference>
<reference evidence="2" key="1">
    <citation type="submission" date="2016-10" db="EMBL/GenBank/DDBJ databases">
        <authorList>
            <person name="Varghese N."/>
            <person name="Submissions S."/>
        </authorList>
    </citation>
    <scope>NUCLEOTIDE SEQUENCE [LARGE SCALE GENOMIC DNA]</scope>
    <source>
        <strain evidence="2">DSM 27839</strain>
    </source>
</reference>
<name>A0A1H2ZNH7_9RHOB</name>
<keyword evidence="2" id="KW-1185">Reference proteome</keyword>
<evidence type="ECO:0000313" key="2">
    <source>
        <dbReference type="Proteomes" id="UP000183400"/>
    </source>
</evidence>
<dbReference type="AlphaFoldDB" id="A0A1H2ZNH7"/>
<sequence>MLNRAKLWENRANLCANTAQNYAREYAKFLNKINESNAALCAPLHVFFGRGFGRIHRRGERRLLPVELSFALRTTVREFRKAHEETHFVLEDT</sequence>
<dbReference type="Proteomes" id="UP000183400">
    <property type="component" value="Unassembled WGS sequence"/>
</dbReference>
<evidence type="ECO:0000313" key="1">
    <source>
        <dbReference type="EMBL" id="SDX18990.1"/>
    </source>
</evidence>
<organism evidence="1 2">
    <name type="scientific">Ruegeria halocynthiae</name>
    <dbReference type="NCBI Taxonomy" id="985054"/>
    <lineage>
        <taxon>Bacteria</taxon>
        <taxon>Pseudomonadati</taxon>
        <taxon>Pseudomonadota</taxon>
        <taxon>Alphaproteobacteria</taxon>
        <taxon>Rhodobacterales</taxon>
        <taxon>Roseobacteraceae</taxon>
        <taxon>Ruegeria</taxon>
    </lineage>
</organism>
<proteinExistence type="predicted"/>
<accession>A0A1H2ZNH7</accession>